<dbReference type="HOGENOM" id="CLU_1406002_0_0_2"/>
<name>B8GK82_METPE</name>
<evidence type="ECO:0000256" key="1">
    <source>
        <dbReference type="SAM" id="Phobius"/>
    </source>
</evidence>
<dbReference type="eggNOG" id="arCOG01917">
    <property type="taxonomic scope" value="Archaea"/>
</dbReference>
<accession>B8GK82</accession>
<feature type="domain" description="Putative zinc-ribbon" evidence="2">
    <location>
        <begin position="22"/>
        <end position="47"/>
    </location>
</feature>
<feature type="transmembrane region" description="Helical" evidence="1">
    <location>
        <begin position="155"/>
        <end position="178"/>
    </location>
</feature>
<evidence type="ECO:0000313" key="3">
    <source>
        <dbReference type="EMBL" id="ACL17153.1"/>
    </source>
</evidence>
<dbReference type="InterPro" id="IPR059113">
    <property type="entry name" value="Znf_ribbon"/>
</dbReference>
<sequence length="193" mass="21840">MKKRFVKFLVIFTNILIQDDISMKQCPNCGSHAQDGWILCPSCGMDMKKAAKIIGRDYYIYPEAEPVLTNQVPSPQQGKTTQSRTAEVPSRPIPDVTYSSNGLLIILLIVTLPAVFTWLPLGWICVIASAIVVYIDVKGFHGGNNQKEHTFNSSTWSPLSWALMVLLFWVIGMPFYLYRRRQIWERSVASPVT</sequence>
<reference evidence="3 4" key="1">
    <citation type="journal article" date="2015" name="Genome Announc.">
        <title>Complete Genome Sequence of Methanosphaerula palustris E1-9CT, a Hydrogenotrophic Methanogen Isolated from a Minerotrophic Fen Peatland.</title>
        <authorList>
            <person name="Cadillo-Quiroz H."/>
            <person name="Browne P."/>
            <person name="Kyrpides N."/>
            <person name="Woyke T."/>
            <person name="Goodwin L."/>
            <person name="Detter C."/>
            <person name="Yavitt J.B."/>
            <person name="Zinder S.H."/>
        </authorList>
    </citation>
    <scope>NUCLEOTIDE SEQUENCE [LARGE SCALE GENOMIC DNA]</scope>
    <source>
        <strain evidence="4">ATCC BAA-1556 / DSM 19958 / E1-9c</strain>
    </source>
</reference>
<dbReference type="KEGG" id="mpl:Mpal_1847"/>
<dbReference type="EMBL" id="CP001338">
    <property type="protein sequence ID" value="ACL17153.1"/>
    <property type="molecule type" value="Genomic_DNA"/>
</dbReference>
<keyword evidence="1" id="KW-0812">Transmembrane</keyword>
<evidence type="ECO:0000259" key="2">
    <source>
        <dbReference type="Pfam" id="PF13248"/>
    </source>
</evidence>
<proteinExistence type="predicted"/>
<gene>
    <name evidence="3" type="ordered locus">Mpal_1847</name>
</gene>
<keyword evidence="4" id="KW-1185">Reference proteome</keyword>
<dbReference type="Pfam" id="PF13248">
    <property type="entry name" value="Zn_ribbon_3"/>
    <property type="match status" value="1"/>
</dbReference>
<dbReference type="OrthoDB" id="11143at2157"/>
<keyword evidence="1" id="KW-1133">Transmembrane helix</keyword>
<feature type="transmembrane region" description="Helical" evidence="1">
    <location>
        <begin position="103"/>
        <end position="135"/>
    </location>
</feature>
<evidence type="ECO:0000313" key="4">
    <source>
        <dbReference type="Proteomes" id="UP000002457"/>
    </source>
</evidence>
<keyword evidence="1" id="KW-0472">Membrane</keyword>
<protein>
    <recommendedName>
        <fullName evidence="2">Putative zinc-ribbon domain-containing protein</fullName>
    </recommendedName>
</protein>
<organism evidence="3 4">
    <name type="scientific">Methanosphaerula palustris (strain ATCC BAA-1556 / DSM 19958 / E1-9c)</name>
    <dbReference type="NCBI Taxonomy" id="521011"/>
    <lineage>
        <taxon>Archaea</taxon>
        <taxon>Methanobacteriati</taxon>
        <taxon>Methanobacteriota</taxon>
        <taxon>Stenosarchaea group</taxon>
        <taxon>Methanomicrobia</taxon>
        <taxon>Methanomicrobiales</taxon>
        <taxon>Methanoregulaceae</taxon>
        <taxon>Methanosphaerula</taxon>
    </lineage>
</organism>
<dbReference type="AlphaFoldDB" id="B8GK82"/>
<dbReference type="Proteomes" id="UP000002457">
    <property type="component" value="Chromosome"/>
</dbReference>